<gene>
    <name evidence="1" type="ORF">SAMN04488065_0186</name>
</gene>
<organism evidence="1 2">
    <name type="scientific">Haloplanus vescus</name>
    <dbReference type="NCBI Taxonomy" id="555874"/>
    <lineage>
        <taxon>Archaea</taxon>
        <taxon>Methanobacteriati</taxon>
        <taxon>Methanobacteriota</taxon>
        <taxon>Stenosarchaea group</taxon>
        <taxon>Halobacteria</taxon>
        <taxon>Halobacteriales</taxon>
        <taxon>Haloferacaceae</taxon>
        <taxon>Haloplanus</taxon>
    </lineage>
</organism>
<accession>A0A1H3VSN3</accession>
<evidence type="ECO:0000313" key="2">
    <source>
        <dbReference type="Proteomes" id="UP000236755"/>
    </source>
</evidence>
<evidence type="ECO:0000313" key="1">
    <source>
        <dbReference type="EMBL" id="SDZ77132.1"/>
    </source>
</evidence>
<dbReference type="EMBL" id="FNQT01000001">
    <property type="protein sequence ID" value="SDZ77132.1"/>
    <property type="molecule type" value="Genomic_DNA"/>
</dbReference>
<keyword evidence="2" id="KW-1185">Reference proteome</keyword>
<protein>
    <submittedName>
        <fullName evidence="1">Uncharacterized protein</fullName>
    </submittedName>
</protein>
<name>A0A1H3VSN3_9EURY</name>
<dbReference type="InterPro" id="IPR045396">
    <property type="entry name" value="DUF6517"/>
</dbReference>
<proteinExistence type="predicted"/>
<dbReference type="AlphaFoldDB" id="A0A1H3VSN3"/>
<sequence length="190" mass="20739">MVAPPSVAAALDDWERVSDATETLFSAGGVTVEARIQVYEDDGLRTTVREQTGVDRSWRFFLAARLDLSPSPPTTGALRRFVASQASRGFADRLEDRGFEAVDRVESRSLRVGDADARLFRYDARCRVADLDLSVDSWLAVWAPDRTFRLAGGAYPTGVDGDGATADALGDCLDPSTFRATLFELIRATD</sequence>
<dbReference type="OrthoDB" id="300230at2157"/>
<dbReference type="Pfam" id="PF20127">
    <property type="entry name" value="DUF6517"/>
    <property type="match status" value="1"/>
</dbReference>
<reference evidence="1 2" key="1">
    <citation type="submission" date="2016-10" db="EMBL/GenBank/DDBJ databases">
        <authorList>
            <person name="de Groot N.N."/>
        </authorList>
    </citation>
    <scope>NUCLEOTIDE SEQUENCE [LARGE SCALE GENOMIC DNA]</scope>
    <source>
        <strain evidence="1 2">CGMCC 1.8712</strain>
    </source>
</reference>
<dbReference type="RefSeq" id="WP_092630037.1">
    <property type="nucleotide sequence ID" value="NZ_FNQT01000001.1"/>
</dbReference>
<dbReference type="Proteomes" id="UP000236755">
    <property type="component" value="Unassembled WGS sequence"/>
</dbReference>